<sequence>MLPPILEIYVLWHPRDEKGSEIAREFIEHFRGNSFTGLLSGAVEVFVRSAGWRGNGDAPRPIPFPGTSLPTGIEAARFIAVVPIMGMAMADAVRDSGPWRDYIEEITRLQGSTPDRIGVFPYLIDPRAMEYTTLAKRLRSYQRIAGSPPRKGETEAMPRCRDLAQGIAQQLSREGEKRLMVFISHTRQSRSFRHPSGNEGDPLALTTMIRRIIADTHLCHFFDASDLQPGDDWDEELRVKAESSALLAIRTDSYSSRKWCQRELLTAKNAGMPVVMMDALDVGEERGSFLMDHVPRIPIRRKKRGWRKESVYRALGLLVDESLKRILWRHQRELSDAGSGFDIAWWAPHAPEPLTLAHWLREGLQEAEQNGTFPAQGSVLRILHPEPPLGPDERHVLGQIASLAQKDLTLDIMTPRLLAARGG</sequence>
<reference evidence="1" key="1">
    <citation type="submission" date="2019-02" db="EMBL/GenBank/DDBJ databases">
        <authorList>
            <person name="Gruber-Vodicka R. H."/>
            <person name="Seah K. B. B."/>
        </authorList>
    </citation>
    <scope>NUCLEOTIDE SEQUENCE</scope>
    <source>
        <strain evidence="1">BECK_M7</strain>
    </source>
</reference>
<dbReference type="AlphaFoldDB" id="A0A450V191"/>
<dbReference type="SUPFAM" id="SSF52200">
    <property type="entry name" value="Toll/Interleukin receptor TIR domain"/>
    <property type="match status" value="1"/>
</dbReference>
<proteinExistence type="predicted"/>
<dbReference type="InterPro" id="IPR035897">
    <property type="entry name" value="Toll_tir_struct_dom_sf"/>
</dbReference>
<evidence type="ECO:0000313" key="1">
    <source>
        <dbReference type="EMBL" id="VFJ98594.1"/>
    </source>
</evidence>
<organism evidence="1">
    <name type="scientific">Candidatus Kentrum sp. LFY</name>
    <dbReference type="NCBI Taxonomy" id="2126342"/>
    <lineage>
        <taxon>Bacteria</taxon>
        <taxon>Pseudomonadati</taxon>
        <taxon>Pseudomonadota</taxon>
        <taxon>Gammaproteobacteria</taxon>
        <taxon>Candidatus Kentrum</taxon>
    </lineage>
</organism>
<dbReference type="Gene3D" id="3.40.50.10140">
    <property type="entry name" value="Toll/interleukin-1 receptor homology (TIR) domain"/>
    <property type="match status" value="1"/>
</dbReference>
<protein>
    <submittedName>
        <fullName evidence="1">TIR domain</fullName>
    </submittedName>
</protein>
<name>A0A450V191_9GAMM</name>
<dbReference type="EMBL" id="CAADFF010000124">
    <property type="protein sequence ID" value="VFJ98594.1"/>
    <property type="molecule type" value="Genomic_DNA"/>
</dbReference>
<accession>A0A450V191</accession>
<gene>
    <name evidence="1" type="ORF">BECKLFY1418B_GA0070995_11241</name>
</gene>